<dbReference type="VEuPathDB" id="FungiDB:CHGG_07946"/>
<dbReference type="HOGENOM" id="CLU_1970280_0_0_1"/>
<evidence type="ECO:0000256" key="1">
    <source>
        <dbReference type="SAM" id="MobiDB-lite"/>
    </source>
</evidence>
<accession>Q2GVQ8</accession>
<dbReference type="AlphaFoldDB" id="Q2GVQ8"/>
<feature type="region of interest" description="Disordered" evidence="1">
    <location>
        <begin position="107"/>
        <end position="127"/>
    </location>
</feature>
<dbReference type="Proteomes" id="UP000001056">
    <property type="component" value="Unassembled WGS sequence"/>
</dbReference>
<keyword evidence="3" id="KW-1185">Reference proteome</keyword>
<organism evidence="2 3">
    <name type="scientific">Chaetomium globosum (strain ATCC 6205 / CBS 148.51 / DSM 1962 / NBRC 6347 / NRRL 1970)</name>
    <name type="common">Soil fungus</name>
    <dbReference type="NCBI Taxonomy" id="306901"/>
    <lineage>
        <taxon>Eukaryota</taxon>
        <taxon>Fungi</taxon>
        <taxon>Dikarya</taxon>
        <taxon>Ascomycota</taxon>
        <taxon>Pezizomycotina</taxon>
        <taxon>Sordariomycetes</taxon>
        <taxon>Sordariomycetidae</taxon>
        <taxon>Sordariales</taxon>
        <taxon>Chaetomiaceae</taxon>
        <taxon>Chaetomium</taxon>
    </lineage>
</organism>
<dbReference type="InParanoid" id="Q2GVQ8"/>
<proteinExistence type="predicted"/>
<protein>
    <submittedName>
        <fullName evidence="2">Uncharacterized protein</fullName>
    </submittedName>
</protein>
<dbReference type="RefSeq" id="XP_001225602.1">
    <property type="nucleotide sequence ID" value="XM_001225601.1"/>
</dbReference>
<dbReference type="GeneID" id="4393521"/>
<name>Q2GVQ8_CHAGB</name>
<sequence length="127" mass="13878">MAEPWWRRWGPADIRSGCREPAGSCVAPAPYTLLSKLSKAERVNIMVTAGNTRMESEPSISTRTLSAACPCTGHLLGTIYTSSRTHTVTASSQLKLNNGLAQRYCEKDRLDTNRKRTGSTPPRGAKL</sequence>
<gene>
    <name evidence="2" type="ORF">CHGG_07946</name>
</gene>
<dbReference type="EMBL" id="CH408033">
    <property type="protein sequence ID" value="EAQ86693.1"/>
    <property type="molecule type" value="Genomic_DNA"/>
</dbReference>
<reference evidence="3" key="1">
    <citation type="journal article" date="2015" name="Genome Announc.">
        <title>Draft genome sequence of the cellulolytic fungus Chaetomium globosum.</title>
        <authorList>
            <person name="Cuomo C.A."/>
            <person name="Untereiner W.A."/>
            <person name="Ma L.-J."/>
            <person name="Grabherr M."/>
            <person name="Birren B.W."/>
        </authorList>
    </citation>
    <scope>NUCLEOTIDE SEQUENCE [LARGE SCALE GENOMIC DNA]</scope>
    <source>
        <strain evidence="3">ATCC 6205 / CBS 148.51 / DSM 1962 / NBRC 6347 / NRRL 1970</strain>
    </source>
</reference>
<evidence type="ECO:0000313" key="3">
    <source>
        <dbReference type="Proteomes" id="UP000001056"/>
    </source>
</evidence>
<evidence type="ECO:0000313" key="2">
    <source>
        <dbReference type="EMBL" id="EAQ86693.1"/>
    </source>
</evidence>